<keyword evidence="1" id="KW-0472">Membrane</keyword>
<evidence type="ECO:0000313" key="3">
    <source>
        <dbReference type="Proteomes" id="UP000515808"/>
    </source>
</evidence>
<evidence type="ECO:0000256" key="1">
    <source>
        <dbReference type="SAM" id="Phobius"/>
    </source>
</evidence>
<dbReference type="AlphaFoldDB" id="A0A7G9LBR5"/>
<feature type="transmembrane region" description="Helical" evidence="1">
    <location>
        <begin position="12"/>
        <end position="32"/>
    </location>
</feature>
<dbReference type="Pfam" id="PF13858">
    <property type="entry name" value="DUF4199"/>
    <property type="match status" value="1"/>
</dbReference>
<feature type="transmembrane region" description="Helical" evidence="1">
    <location>
        <begin position="141"/>
        <end position="165"/>
    </location>
</feature>
<keyword evidence="3" id="KW-1185">Reference proteome</keyword>
<organism evidence="2 3">
    <name type="scientific">Polaribacter pectinis</name>
    <dbReference type="NCBI Taxonomy" id="2738844"/>
    <lineage>
        <taxon>Bacteria</taxon>
        <taxon>Pseudomonadati</taxon>
        <taxon>Bacteroidota</taxon>
        <taxon>Flavobacteriia</taxon>
        <taxon>Flavobacteriales</taxon>
        <taxon>Flavobacteriaceae</taxon>
    </lineage>
</organism>
<protein>
    <submittedName>
        <fullName evidence="2">DUF4199 domain-containing protein</fullName>
    </submittedName>
</protein>
<sequence length="173" mass="18721">MENQTNSKSFIVNNGLILGVASIILSLVMFATGNHLDPHWSTSVVSAALFIGLIIYGTKQFKAANGGFMSWGQGVKIGVGIAILAGLIVVVYNYIFMNFIEPDFMNQMMEIQNQKFLDQGMTEEQIEAANEMGKSFQSPGIMAAMGIIGYAIGGFIVAAITSAIMKKSEEETY</sequence>
<evidence type="ECO:0000313" key="2">
    <source>
        <dbReference type="EMBL" id="QNM86064.1"/>
    </source>
</evidence>
<keyword evidence="1" id="KW-0812">Transmembrane</keyword>
<accession>A0A7G9LBR5</accession>
<proteinExistence type="predicted"/>
<dbReference type="RefSeq" id="WP_187482955.1">
    <property type="nucleotide sequence ID" value="NZ_CP060695.1"/>
</dbReference>
<feature type="transmembrane region" description="Helical" evidence="1">
    <location>
        <begin position="38"/>
        <end position="56"/>
    </location>
</feature>
<gene>
    <name evidence="2" type="ORF">H9W90_02800</name>
</gene>
<name>A0A7G9LBR5_9FLAO</name>
<feature type="transmembrane region" description="Helical" evidence="1">
    <location>
        <begin position="77"/>
        <end position="100"/>
    </location>
</feature>
<dbReference type="InterPro" id="IPR025250">
    <property type="entry name" value="DUF4199"/>
</dbReference>
<reference evidence="2 3" key="1">
    <citation type="submission" date="2020-08" db="EMBL/GenBank/DDBJ databases">
        <title>Polaribacter sp. L12M9 isolated from gut of the Korean scallop.</title>
        <authorList>
            <person name="Jeong Y.S."/>
        </authorList>
    </citation>
    <scope>NUCLEOTIDE SEQUENCE [LARGE SCALE GENOMIC DNA]</scope>
    <source>
        <strain evidence="2 3">L12M9</strain>
    </source>
</reference>
<dbReference type="Proteomes" id="UP000515808">
    <property type="component" value="Chromosome"/>
</dbReference>
<keyword evidence="1" id="KW-1133">Transmembrane helix</keyword>
<dbReference type="KEGG" id="ppec:H9W90_02800"/>
<dbReference type="EMBL" id="CP060695">
    <property type="protein sequence ID" value="QNM86064.1"/>
    <property type="molecule type" value="Genomic_DNA"/>
</dbReference>